<evidence type="ECO:0000259" key="3">
    <source>
        <dbReference type="Pfam" id="PF18050"/>
    </source>
</evidence>
<accession>A0ABR2L031</accession>
<evidence type="ECO:0000256" key="1">
    <source>
        <dbReference type="SAM" id="Phobius"/>
    </source>
</evidence>
<name>A0ABR2L031_9EUKA</name>
<dbReference type="Proteomes" id="UP001470230">
    <property type="component" value="Unassembled WGS sequence"/>
</dbReference>
<feature type="transmembrane region" description="Helical" evidence="1">
    <location>
        <begin position="140"/>
        <end position="163"/>
    </location>
</feature>
<evidence type="ECO:0000313" key="4">
    <source>
        <dbReference type="EMBL" id="KAK8896725.1"/>
    </source>
</evidence>
<feature type="domain" description="Cyclophilin-like" evidence="3">
    <location>
        <begin position="8"/>
        <end position="117"/>
    </location>
</feature>
<organism evidence="4 5">
    <name type="scientific">Tritrichomonas musculus</name>
    <dbReference type="NCBI Taxonomy" id="1915356"/>
    <lineage>
        <taxon>Eukaryota</taxon>
        <taxon>Metamonada</taxon>
        <taxon>Parabasalia</taxon>
        <taxon>Tritrichomonadida</taxon>
        <taxon>Tritrichomonadidae</taxon>
        <taxon>Tritrichomonas</taxon>
    </lineage>
</organism>
<keyword evidence="1" id="KW-0812">Transmembrane</keyword>
<evidence type="ECO:0000256" key="2">
    <source>
        <dbReference type="SAM" id="SignalP"/>
    </source>
</evidence>
<gene>
    <name evidence="4" type="ORF">M9Y10_014642</name>
</gene>
<proteinExistence type="predicted"/>
<dbReference type="InterPro" id="IPR029000">
    <property type="entry name" value="Cyclophilin-like_dom_sf"/>
</dbReference>
<feature type="chain" id="PRO_5047013057" description="Cyclophilin-like domain-containing protein" evidence="2">
    <location>
        <begin position="18"/>
        <end position="177"/>
    </location>
</feature>
<dbReference type="Pfam" id="PF18050">
    <property type="entry name" value="Cyclophil_like2"/>
    <property type="match status" value="1"/>
</dbReference>
<reference evidence="4 5" key="1">
    <citation type="submission" date="2024-04" db="EMBL/GenBank/DDBJ databases">
        <title>Tritrichomonas musculus Genome.</title>
        <authorList>
            <person name="Alves-Ferreira E."/>
            <person name="Grigg M."/>
            <person name="Lorenzi H."/>
            <person name="Galac M."/>
        </authorList>
    </citation>
    <scope>NUCLEOTIDE SEQUENCE [LARGE SCALE GENOMIC DNA]</scope>
    <source>
        <strain evidence="4 5">EAF2021</strain>
    </source>
</reference>
<dbReference type="InterPro" id="IPR041183">
    <property type="entry name" value="Cyclophilin-like"/>
</dbReference>
<keyword evidence="2" id="KW-0732">Signal</keyword>
<keyword evidence="1" id="KW-1133">Transmembrane helix</keyword>
<sequence>MVSNVLIIAIGATIFTANLVDNTSVEGLKNILSKNPITIKMDDYGNFEKVGDIGTTLPRNDIPMNTGPGDIILYQGKSISIYYDTNSYSLTPIGKIENVSKDELKKVLGDGSVYVNFSLANHIYENGAVAAGGNKLSTGAIVGIVIACVVFVVGIMIGEFFIVQHYIKKGSISVGEG</sequence>
<keyword evidence="5" id="KW-1185">Reference proteome</keyword>
<dbReference type="EMBL" id="JAPFFF010000002">
    <property type="protein sequence ID" value="KAK8896725.1"/>
    <property type="molecule type" value="Genomic_DNA"/>
</dbReference>
<comment type="caution">
    <text evidence="4">The sequence shown here is derived from an EMBL/GenBank/DDBJ whole genome shotgun (WGS) entry which is preliminary data.</text>
</comment>
<dbReference type="Gene3D" id="2.40.100.20">
    <property type="match status" value="1"/>
</dbReference>
<protein>
    <recommendedName>
        <fullName evidence="3">Cyclophilin-like domain-containing protein</fullName>
    </recommendedName>
</protein>
<keyword evidence="1" id="KW-0472">Membrane</keyword>
<dbReference type="SUPFAM" id="SSF50891">
    <property type="entry name" value="Cyclophilin-like"/>
    <property type="match status" value="1"/>
</dbReference>
<feature type="signal peptide" evidence="2">
    <location>
        <begin position="1"/>
        <end position="17"/>
    </location>
</feature>
<evidence type="ECO:0000313" key="5">
    <source>
        <dbReference type="Proteomes" id="UP001470230"/>
    </source>
</evidence>